<reference evidence="1 2" key="1">
    <citation type="journal article" date="2011" name="Science">
        <title>The ecoresponsive genome of Daphnia pulex.</title>
        <authorList>
            <person name="Colbourne J.K."/>
            <person name="Pfrender M.E."/>
            <person name="Gilbert D."/>
            <person name="Thomas W.K."/>
            <person name="Tucker A."/>
            <person name="Oakley T.H."/>
            <person name="Tokishita S."/>
            <person name="Aerts A."/>
            <person name="Arnold G.J."/>
            <person name="Basu M.K."/>
            <person name="Bauer D.J."/>
            <person name="Caceres C.E."/>
            <person name="Carmel L."/>
            <person name="Casola C."/>
            <person name="Choi J.H."/>
            <person name="Detter J.C."/>
            <person name="Dong Q."/>
            <person name="Dusheyko S."/>
            <person name="Eads B.D."/>
            <person name="Frohlich T."/>
            <person name="Geiler-Samerotte K.A."/>
            <person name="Gerlach D."/>
            <person name="Hatcher P."/>
            <person name="Jogdeo S."/>
            <person name="Krijgsveld J."/>
            <person name="Kriventseva E.V."/>
            <person name="Kultz D."/>
            <person name="Laforsch C."/>
            <person name="Lindquist E."/>
            <person name="Lopez J."/>
            <person name="Manak J.R."/>
            <person name="Muller J."/>
            <person name="Pangilinan J."/>
            <person name="Patwardhan R.P."/>
            <person name="Pitluck S."/>
            <person name="Pritham E.J."/>
            <person name="Rechtsteiner A."/>
            <person name="Rho M."/>
            <person name="Rogozin I.B."/>
            <person name="Sakarya O."/>
            <person name="Salamov A."/>
            <person name="Schaack S."/>
            <person name="Shapiro H."/>
            <person name="Shiga Y."/>
            <person name="Skalitzky C."/>
            <person name="Smith Z."/>
            <person name="Souvorov A."/>
            <person name="Sung W."/>
            <person name="Tang Z."/>
            <person name="Tsuchiya D."/>
            <person name="Tu H."/>
            <person name="Vos H."/>
            <person name="Wang M."/>
            <person name="Wolf Y.I."/>
            <person name="Yamagata H."/>
            <person name="Yamada T."/>
            <person name="Ye Y."/>
            <person name="Shaw J.R."/>
            <person name="Andrews J."/>
            <person name="Crease T.J."/>
            <person name="Tang H."/>
            <person name="Lucas S.M."/>
            <person name="Robertson H.M."/>
            <person name="Bork P."/>
            <person name="Koonin E.V."/>
            <person name="Zdobnov E.M."/>
            <person name="Grigoriev I.V."/>
            <person name="Lynch M."/>
            <person name="Boore J.L."/>
        </authorList>
    </citation>
    <scope>NUCLEOTIDE SEQUENCE [LARGE SCALE GENOMIC DNA]</scope>
</reference>
<dbReference type="HOGENOM" id="CLU_3070801_0_0_1"/>
<dbReference type="AlphaFoldDB" id="E9GRF9"/>
<gene>
    <name evidence="1" type="ORF">DAPPUDRAFT_320926</name>
</gene>
<dbReference type="InParanoid" id="E9GRF9"/>
<organism evidence="1 2">
    <name type="scientific">Daphnia pulex</name>
    <name type="common">Water flea</name>
    <dbReference type="NCBI Taxonomy" id="6669"/>
    <lineage>
        <taxon>Eukaryota</taxon>
        <taxon>Metazoa</taxon>
        <taxon>Ecdysozoa</taxon>
        <taxon>Arthropoda</taxon>
        <taxon>Crustacea</taxon>
        <taxon>Branchiopoda</taxon>
        <taxon>Diplostraca</taxon>
        <taxon>Cladocera</taxon>
        <taxon>Anomopoda</taxon>
        <taxon>Daphniidae</taxon>
        <taxon>Daphnia</taxon>
    </lineage>
</organism>
<protein>
    <submittedName>
        <fullName evidence="1">Uncharacterized protein</fullName>
    </submittedName>
</protein>
<dbReference type="EMBL" id="GL732560">
    <property type="protein sequence ID" value="EFX77923.1"/>
    <property type="molecule type" value="Genomic_DNA"/>
</dbReference>
<dbReference type="KEGG" id="dpx:DAPPUDRAFT_320926"/>
<accession>E9GRF9</accession>
<evidence type="ECO:0000313" key="1">
    <source>
        <dbReference type="EMBL" id="EFX77923.1"/>
    </source>
</evidence>
<name>E9GRF9_DAPPU</name>
<sequence length="53" mass="6145">MRLLLLNRPALEASHRFHNLLRNEASLAITSISYADVRGKILAIRREDQSVWE</sequence>
<dbReference type="Proteomes" id="UP000000305">
    <property type="component" value="Unassembled WGS sequence"/>
</dbReference>
<keyword evidence="2" id="KW-1185">Reference proteome</keyword>
<proteinExistence type="predicted"/>
<evidence type="ECO:0000313" key="2">
    <source>
        <dbReference type="Proteomes" id="UP000000305"/>
    </source>
</evidence>